<dbReference type="KEGG" id="vg:41701811"/>
<proteinExistence type="predicted"/>
<organism evidence="1">
    <name type="scientific">Esparto virus</name>
    <dbReference type="NCBI Taxonomy" id="2072209"/>
    <lineage>
        <taxon>Viruses</taxon>
        <taxon>Viruses incertae sedis</taxon>
        <taxon>Naldaviricetes</taxon>
        <taxon>Lefavirales</taxon>
        <taxon>Nudiviridae</taxon>
        <taxon>Alphanudivirus</taxon>
        <taxon>Alphanudivirus tertidromelanogasteris</taxon>
    </lineage>
</organism>
<name>A0A2I7G2Z4_9VIRU</name>
<evidence type="ECO:0000313" key="2">
    <source>
        <dbReference type="Proteomes" id="UP000290737"/>
    </source>
</evidence>
<dbReference type="RefSeq" id="YP_009551782.1">
    <property type="nucleotide sequence ID" value="NC_040536.1"/>
</dbReference>
<sequence length="272" mass="31526">MMTIKLSNTRTELYTNLVESAEFKYPREYQTDIGIETRQLTIDNTNFITITITGIPDCVSPNANEALIPRGQLKRLYIFSDVQLDDTTLVQLDGFYGKIPYPMFKTIYPMARIDTLPRMNFYMLDNMGPLSTTTRFVEYRHLLQRHIISNIAYDQNNGDVYNLVLPERPLMVIIMPCNFIRTGNKQGYFHFDNNIIVRVFSRVLLSSNQYTEDDNGEITLFSADNLKIKSIISRFFNRLGIHKITSNDDNQIYGYDKYLTFVVGKVSNVVMP</sequence>
<dbReference type="OrthoDB" id="11531at10239"/>
<evidence type="ECO:0000313" key="1">
    <source>
        <dbReference type="EMBL" id="AUQ44001.1"/>
    </source>
</evidence>
<dbReference type="EMBL" id="KY608910">
    <property type="protein sequence ID" value="AUQ44001.1"/>
    <property type="molecule type" value="Genomic_DNA"/>
</dbReference>
<dbReference type="GeneID" id="41701811"/>
<protein>
    <submittedName>
        <fullName evidence="1">Putative gp35-like protein</fullName>
    </submittedName>
</protein>
<keyword evidence="2" id="KW-1185">Reference proteome</keyword>
<dbReference type="Proteomes" id="UP000290737">
    <property type="component" value="Genome"/>
</dbReference>
<reference evidence="1" key="1">
    <citation type="journal article" date="2021" name="Virus">
        <title>The discovery, distribution and diversity of DNA viruses associated with Drosophila melanogaster in Europe.</title>
        <authorList>
            <person name="Wallace M.A."/>
            <person name="Coffman K.A."/>
            <person name="Gilbert C."/>
            <person name="Ravindran S."/>
            <person name="Albery G.F."/>
            <person name="Abbott J."/>
            <person name="Argyridou E."/>
            <person name="Bellosta P."/>
            <person name="Betancourt A.J."/>
            <person name="Colinet H."/>
            <person name="Eric K."/>
            <person name="Glaser-Schmitt A."/>
            <person name="Grath S."/>
            <person name="Jelic M."/>
            <person name="Kankare M."/>
            <person name="Kozeretska I."/>
            <person name="Loeschcke V."/>
            <person name="Montchamp-Moreau C."/>
            <person name="Ometto L."/>
            <person name="Onder B.S."/>
            <person name="Orengo D.J."/>
            <person name="Parsch J."/>
            <person name="Pascual M."/>
            <person name="Patenkovic A."/>
            <person name="Puerma E."/>
            <person name="Ritchie M.G."/>
            <person name="Rota-Stabelli O."/>
            <person name="Schou M.F."/>
            <person name="Serga S.V."/>
            <person name="Stamenkovic-Radak M."/>
            <person name="Tanaskovic M."/>
            <person name="Veselinovic M.S."/>
            <person name="Vieira J."/>
            <person name="Vieira C.P."/>
            <person name="Kapun M."/>
            <person name="Flatt T."/>
            <person name="Gonzalez J."/>
            <person name="Staubach F."/>
            <person name="Obbard D.J."/>
        </authorList>
    </citation>
    <scope>NUCLEOTIDE SEQUENCE</scope>
    <source>
        <strain evidence="1">SRR3939042_Esparto_2012</strain>
    </source>
</reference>
<accession>A0A2I7G2Z4</accession>